<dbReference type="SUPFAM" id="SSF52540">
    <property type="entry name" value="P-loop containing nucleoside triphosphate hydrolases"/>
    <property type="match status" value="1"/>
</dbReference>
<dbReference type="Pfam" id="PF13469">
    <property type="entry name" value="Sulfotransfer_3"/>
    <property type="match status" value="1"/>
</dbReference>
<comment type="caution">
    <text evidence="1">The sequence shown here is derived from an EMBL/GenBank/DDBJ whole genome shotgun (WGS) entry which is preliminary data.</text>
</comment>
<reference evidence="1 2" key="1">
    <citation type="submission" date="2018-09" db="EMBL/GenBank/DDBJ databases">
        <authorList>
            <person name="Zhu H."/>
        </authorList>
    </citation>
    <scope>NUCLEOTIDE SEQUENCE [LARGE SCALE GENOMIC DNA]</scope>
    <source>
        <strain evidence="1 2">K2W22B-5</strain>
    </source>
</reference>
<organism evidence="1 2">
    <name type="scientific">Azospirillum cavernae</name>
    <dbReference type="NCBI Taxonomy" id="2320860"/>
    <lineage>
        <taxon>Bacteria</taxon>
        <taxon>Pseudomonadati</taxon>
        <taxon>Pseudomonadota</taxon>
        <taxon>Alphaproteobacteria</taxon>
        <taxon>Rhodospirillales</taxon>
        <taxon>Azospirillaceae</taxon>
        <taxon>Azospirillum</taxon>
    </lineage>
</organism>
<sequence length="231" mass="27477">MLQAMCGRILNFNSHDDSWVFHGRPREEIEARMARTWRRQEAFPLMLDRRLAFKMPEMLPQLDRLKMYYPNMTSLVMLRRPESVISSVMKKGWYSDDQMQGINGEFIFKTGYSKRIPPWVPDGMEEKYIAMPEVERAAFCYILQYENLISRKDCVVVDYDKMMLDPYNYFSAVCERIGCSFGSLTNEIIQSIREPSKDRSVEVNMITPEYRQKYLTFMRHAERLPSDKRLL</sequence>
<dbReference type="AlphaFoldDB" id="A0A418VL52"/>
<protein>
    <recommendedName>
        <fullName evidence="3">Sulfotransferase</fullName>
    </recommendedName>
</protein>
<dbReference type="InterPro" id="IPR027417">
    <property type="entry name" value="P-loop_NTPase"/>
</dbReference>
<evidence type="ECO:0000313" key="1">
    <source>
        <dbReference type="EMBL" id="RJF76888.1"/>
    </source>
</evidence>
<evidence type="ECO:0008006" key="3">
    <source>
        <dbReference type="Google" id="ProtNLM"/>
    </source>
</evidence>
<dbReference type="Gene3D" id="3.40.50.300">
    <property type="entry name" value="P-loop containing nucleotide triphosphate hydrolases"/>
    <property type="match status" value="1"/>
</dbReference>
<dbReference type="EMBL" id="QYUL01000006">
    <property type="protein sequence ID" value="RJF76888.1"/>
    <property type="molecule type" value="Genomic_DNA"/>
</dbReference>
<evidence type="ECO:0000313" key="2">
    <source>
        <dbReference type="Proteomes" id="UP000283458"/>
    </source>
</evidence>
<proteinExistence type="predicted"/>
<accession>A0A418VL52</accession>
<name>A0A418VL52_9PROT</name>
<keyword evidence="2" id="KW-1185">Reference proteome</keyword>
<gene>
    <name evidence="1" type="ORF">D3877_28860</name>
</gene>
<dbReference type="Proteomes" id="UP000283458">
    <property type="component" value="Unassembled WGS sequence"/>
</dbReference>